<evidence type="ECO:0000256" key="1">
    <source>
        <dbReference type="ARBA" id="ARBA00008791"/>
    </source>
</evidence>
<dbReference type="InterPro" id="IPR006016">
    <property type="entry name" value="UspA"/>
</dbReference>
<dbReference type="InterPro" id="IPR006015">
    <property type="entry name" value="Universal_stress_UspA"/>
</dbReference>
<dbReference type="Proteomes" id="UP000253501">
    <property type="component" value="Unassembled WGS sequence"/>
</dbReference>
<dbReference type="CDD" id="cd00293">
    <property type="entry name" value="USP-like"/>
    <property type="match status" value="1"/>
</dbReference>
<gene>
    <name evidence="3" type="ORF">DDK22_11645</name>
</gene>
<comment type="caution">
    <text evidence="3">The sequence shown here is derived from an EMBL/GenBank/DDBJ whole genome shotgun (WGS) entry which is preliminary data.</text>
</comment>
<dbReference type="PANTHER" id="PTHR46268:SF15">
    <property type="entry name" value="UNIVERSAL STRESS PROTEIN HP_0031"/>
    <property type="match status" value="1"/>
</dbReference>
<dbReference type="SUPFAM" id="SSF52402">
    <property type="entry name" value="Adenine nucleotide alpha hydrolases-like"/>
    <property type="match status" value="1"/>
</dbReference>
<accession>A0A367PMQ3</accession>
<proteinExistence type="inferred from homology"/>
<dbReference type="EMBL" id="QDHA01000026">
    <property type="protein sequence ID" value="RCJ08285.1"/>
    <property type="molecule type" value="Genomic_DNA"/>
</dbReference>
<name>A0A367PMQ3_CUPNE</name>
<comment type="similarity">
    <text evidence="1">Belongs to the universal stress protein A family.</text>
</comment>
<feature type="domain" description="UspA" evidence="2">
    <location>
        <begin position="1"/>
        <end position="146"/>
    </location>
</feature>
<reference evidence="3 4" key="1">
    <citation type="submission" date="2018-04" db="EMBL/GenBank/DDBJ databases">
        <title>Cupriavidus necator CR12 genome sequencing and assembly.</title>
        <authorList>
            <person name="Ben Fekih I."/>
            <person name="Mazhar H.S."/>
            <person name="Bello S.K."/>
            <person name="Rensing C."/>
        </authorList>
    </citation>
    <scope>NUCLEOTIDE SEQUENCE [LARGE SCALE GENOMIC DNA]</scope>
    <source>
        <strain evidence="3 4">CR12</strain>
    </source>
</reference>
<evidence type="ECO:0000313" key="4">
    <source>
        <dbReference type="Proteomes" id="UP000253501"/>
    </source>
</evidence>
<dbReference type="AlphaFoldDB" id="A0A367PMQ3"/>
<protein>
    <submittedName>
        <fullName evidence="3">Universal stress protein</fullName>
    </submittedName>
</protein>
<sequence>MYQRILVAMDGGAASDLALEQAMIIALAANAEVEVVNVVDDRSPFLDVSNLDPVRLIEDLTTAGESVLAAAASRLAAAGIRHVTRLLGKPMAEGDVATTIAAEANLWGADLVVMGTHGRRGVRRLVMGSVARGVITLAIAPVLLVRAEEA</sequence>
<dbReference type="Gene3D" id="3.40.50.620">
    <property type="entry name" value="HUPs"/>
    <property type="match status" value="1"/>
</dbReference>
<dbReference type="RefSeq" id="WP_114132092.1">
    <property type="nucleotide sequence ID" value="NZ_CP068436.1"/>
</dbReference>
<evidence type="ECO:0000313" key="3">
    <source>
        <dbReference type="EMBL" id="RCJ08285.1"/>
    </source>
</evidence>
<organism evidence="3 4">
    <name type="scientific">Cupriavidus necator</name>
    <name type="common">Alcaligenes eutrophus</name>
    <name type="synonym">Ralstonia eutropha</name>
    <dbReference type="NCBI Taxonomy" id="106590"/>
    <lineage>
        <taxon>Bacteria</taxon>
        <taxon>Pseudomonadati</taxon>
        <taxon>Pseudomonadota</taxon>
        <taxon>Betaproteobacteria</taxon>
        <taxon>Burkholderiales</taxon>
        <taxon>Burkholderiaceae</taxon>
        <taxon>Cupriavidus</taxon>
    </lineage>
</organism>
<dbReference type="PANTHER" id="PTHR46268">
    <property type="entry name" value="STRESS RESPONSE PROTEIN NHAX"/>
    <property type="match status" value="1"/>
</dbReference>
<dbReference type="InterPro" id="IPR014729">
    <property type="entry name" value="Rossmann-like_a/b/a_fold"/>
</dbReference>
<dbReference type="PRINTS" id="PR01438">
    <property type="entry name" value="UNVRSLSTRESS"/>
</dbReference>
<dbReference type="Pfam" id="PF00582">
    <property type="entry name" value="Usp"/>
    <property type="match status" value="1"/>
</dbReference>
<evidence type="ECO:0000259" key="2">
    <source>
        <dbReference type="Pfam" id="PF00582"/>
    </source>
</evidence>